<feature type="domain" description="Phage shock protein PspC N-terminal" evidence="7">
    <location>
        <begin position="6"/>
        <end position="63"/>
    </location>
</feature>
<dbReference type="RefSeq" id="WP_305892276.1">
    <property type="nucleotide sequence ID" value="NZ_JAUZVZ010000002.1"/>
</dbReference>
<evidence type="ECO:0000256" key="6">
    <source>
        <dbReference type="SAM" id="Phobius"/>
    </source>
</evidence>
<name>A0ABT9GVD2_9GAMM</name>
<evidence type="ECO:0000259" key="7">
    <source>
        <dbReference type="Pfam" id="PF04024"/>
    </source>
</evidence>
<evidence type="ECO:0000256" key="1">
    <source>
        <dbReference type="ARBA" id="ARBA00004162"/>
    </source>
</evidence>
<keyword evidence="2" id="KW-1003">Cell membrane</keyword>
<keyword evidence="9" id="KW-1185">Reference proteome</keyword>
<comment type="subcellular location">
    <subcellularLocation>
        <location evidence="1">Cell membrane</location>
        <topology evidence="1">Single-pass membrane protein</topology>
    </subcellularLocation>
</comment>
<comment type="caution">
    <text evidence="8">The sequence shown here is derived from an EMBL/GenBank/DDBJ whole genome shotgun (WGS) entry which is preliminary data.</text>
</comment>
<protein>
    <submittedName>
        <fullName evidence="8">Envelope stress response membrane protein PspC</fullName>
    </submittedName>
</protein>
<sequence>MTKPRKELLRDDTHGKIAGVCAGVADYFGWEVWLVRIITLSALFLGLGSFVLVLYFAGWVVLGKKSKVKAASSRMDSSKSSDEEDRVEVKTRVWQRGEAPKEALKHLHNKFNGLELRLRDVERHVTSNRFQLNQEFNNL</sequence>
<evidence type="ECO:0000313" key="8">
    <source>
        <dbReference type="EMBL" id="MDP4535012.1"/>
    </source>
</evidence>
<organism evidence="8 9">
    <name type="scientific">Alkalimonas collagenimarina</name>
    <dbReference type="NCBI Taxonomy" id="400390"/>
    <lineage>
        <taxon>Bacteria</taxon>
        <taxon>Pseudomonadati</taxon>
        <taxon>Pseudomonadota</taxon>
        <taxon>Gammaproteobacteria</taxon>
        <taxon>Alkalimonas</taxon>
    </lineage>
</organism>
<proteinExistence type="predicted"/>
<accession>A0ABT9GVD2</accession>
<reference evidence="8 9" key="1">
    <citation type="submission" date="2023-08" db="EMBL/GenBank/DDBJ databases">
        <authorList>
            <person name="Joshi A."/>
            <person name="Thite S."/>
        </authorList>
    </citation>
    <scope>NUCLEOTIDE SEQUENCE [LARGE SCALE GENOMIC DNA]</scope>
    <source>
        <strain evidence="8 9">AC40</strain>
    </source>
</reference>
<dbReference type="InterPro" id="IPR052027">
    <property type="entry name" value="PspC"/>
</dbReference>
<evidence type="ECO:0000256" key="3">
    <source>
        <dbReference type="ARBA" id="ARBA00022692"/>
    </source>
</evidence>
<feature type="transmembrane region" description="Helical" evidence="6">
    <location>
        <begin position="33"/>
        <end position="62"/>
    </location>
</feature>
<keyword evidence="4 6" id="KW-1133">Transmembrane helix</keyword>
<dbReference type="PANTHER" id="PTHR33885:SF3">
    <property type="entry name" value="PHAGE SHOCK PROTEIN C"/>
    <property type="match status" value="1"/>
</dbReference>
<evidence type="ECO:0000256" key="2">
    <source>
        <dbReference type="ARBA" id="ARBA00022475"/>
    </source>
</evidence>
<evidence type="ECO:0000313" key="9">
    <source>
        <dbReference type="Proteomes" id="UP001231616"/>
    </source>
</evidence>
<dbReference type="EMBL" id="JAUZVZ010000002">
    <property type="protein sequence ID" value="MDP4535012.1"/>
    <property type="molecule type" value="Genomic_DNA"/>
</dbReference>
<dbReference type="InterPro" id="IPR007168">
    <property type="entry name" value="Phageshock_PspC_N"/>
</dbReference>
<evidence type="ECO:0000256" key="5">
    <source>
        <dbReference type="ARBA" id="ARBA00023136"/>
    </source>
</evidence>
<dbReference type="PANTHER" id="PTHR33885">
    <property type="entry name" value="PHAGE SHOCK PROTEIN C"/>
    <property type="match status" value="1"/>
</dbReference>
<dbReference type="NCBIfam" id="TIGR02978">
    <property type="entry name" value="phageshock_pspC"/>
    <property type="match status" value="1"/>
</dbReference>
<gene>
    <name evidence="8" type="primary">pspC</name>
    <name evidence="8" type="ORF">Q3O60_02285</name>
</gene>
<keyword evidence="3 6" id="KW-0812">Transmembrane</keyword>
<dbReference type="Proteomes" id="UP001231616">
    <property type="component" value="Unassembled WGS sequence"/>
</dbReference>
<keyword evidence="5 6" id="KW-0472">Membrane</keyword>
<dbReference type="Pfam" id="PF04024">
    <property type="entry name" value="PspC"/>
    <property type="match status" value="1"/>
</dbReference>
<dbReference type="InterPro" id="IPR014320">
    <property type="entry name" value="Phageshock_PspC"/>
</dbReference>
<evidence type="ECO:0000256" key="4">
    <source>
        <dbReference type="ARBA" id="ARBA00022989"/>
    </source>
</evidence>